<evidence type="ECO:0000313" key="3">
    <source>
        <dbReference type="Proteomes" id="UP000008206"/>
    </source>
</evidence>
<dbReference type="EMBL" id="CP002198">
    <property type="protein sequence ID" value="ADN16910.1"/>
    <property type="molecule type" value="Genomic_DNA"/>
</dbReference>
<dbReference type="AlphaFoldDB" id="E0UIE2"/>
<dbReference type="KEGG" id="cyj:Cyan7822_5021"/>
<keyword evidence="3" id="KW-1185">Reference proteome</keyword>
<sequence>MVMLGVFLFFIYLISICLLISRWQSQDNRKWWVKILTKNPVCIYYFGPFDTVTEAQVSQLDYSKDLQDEGALLVTIKIEKCQPKKLTICHD</sequence>
<name>E0UIE2_GLOV7</name>
<proteinExistence type="predicted"/>
<evidence type="ECO:0008006" key="4">
    <source>
        <dbReference type="Google" id="ProtNLM"/>
    </source>
</evidence>
<keyword evidence="1" id="KW-1133">Transmembrane helix</keyword>
<accession>E0UIE2</accession>
<evidence type="ECO:0000313" key="2">
    <source>
        <dbReference type="EMBL" id="ADN16910.1"/>
    </source>
</evidence>
<dbReference type="Pfam" id="PF08846">
    <property type="entry name" value="DUF1816"/>
    <property type="match status" value="1"/>
</dbReference>
<keyword evidence="1" id="KW-0472">Membrane</keyword>
<reference evidence="3" key="1">
    <citation type="journal article" date="2011" name="MBio">
        <title>Novel metabolic attributes of the genus Cyanothece, comprising a group of unicellular nitrogen-fixing Cyanobacteria.</title>
        <authorList>
            <person name="Bandyopadhyay A."/>
            <person name="Elvitigala T."/>
            <person name="Welsh E."/>
            <person name="Stockel J."/>
            <person name="Liberton M."/>
            <person name="Min H."/>
            <person name="Sherman L.A."/>
            <person name="Pakrasi H.B."/>
        </authorList>
    </citation>
    <scope>NUCLEOTIDE SEQUENCE [LARGE SCALE GENOMIC DNA]</scope>
    <source>
        <strain evidence="3">PCC 7822</strain>
    </source>
</reference>
<feature type="transmembrane region" description="Helical" evidence="1">
    <location>
        <begin position="6"/>
        <end position="23"/>
    </location>
</feature>
<dbReference type="STRING" id="497965.Cyan7822_5021"/>
<dbReference type="Proteomes" id="UP000008206">
    <property type="component" value="Chromosome"/>
</dbReference>
<organism evidence="2 3">
    <name type="scientific">Gloeothece verrucosa (strain PCC 7822)</name>
    <name type="common">Cyanothece sp. (strain PCC 7822)</name>
    <dbReference type="NCBI Taxonomy" id="497965"/>
    <lineage>
        <taxon>Bacteria</taxon>
        <taxon>Bacillati</taxon>
        <taxon>Cyanobacteriota</taxon>
        <taxon>Cyanophyceae</taxon>
        <taxon>Oscillatoriophycideae</taxon>
        <taxon>Chroococcales</taxon>
        <taxon>Aphanothecaceae</taxon>
        <taxon>Gloeothece</taxon>
        <taxon>Gloeothece verrucosa</taxon>
    </lineage>
</organism>
<dbReference type="InterPro" id="IPR014945">
    <property type="entry name" value="DUF1816"/>
</dbReference>
<dbReference type="HOGENOM" id="CLU_168933_1_0_3"/>
<evidence type="ECO:0000256" key="1">
    <source>
        <dbReference type="SAM" id="Phobius"/>
    </source>
</evidence>
<keyword evidence="1" id="KW-0812">Transmembrane</keyword>
<gene>
    <name evidence="2" type="ordered locus">Cyan7822_5021</name>
</gene>
<dbReference type="eggNOG" id="COG2199">
    <property type="taxonomic scope" value="Bacteria"/>
</dbReference>
<protein>
    <recommendedName>
        <fullName evidence="4">DUF1816 domain-containing protein</fullName>
    </recommendedName>
</protein>